<keyword evidence="4" id="KW-0012">Acyltransferase</keyword>
<dbReference type="GO" id="GO:0005737">
    <property type="term" value="C:cytoplasm"/>
    <property type="evidence" value="ECO:0007669"/>
    <property type="project" value="TreeGrafter"/>
</dbReference>
<dbReference type="SUPFAM" id="SSF55729">
    <property type="entry name" value="Acyl-CoA N-acyltransferases (Nat)"/>
    <property type="match status" value="1"/>
</dbReference>
<evidence type="ECO:0000256" key="2">
    <source>
        <dbReference type="ARBA" id="ARBA00012025"/>
    </source>
</evidence>
<evidence type="ECO:0000313" key="8">
    <source>
        <dbReference type="EMBL" id="TPX07889.1"/>
    </source>
</evidence>
<name>A0A507ASK7_9PEZI</name>
<dbReference type="Pfam" id="PF04376">
    <property type="entry name" value="ATE_N"/>
    <property type="match status" value="1"/>
</dbReference>
<feature type="compositionally biased region" description="Acidic residues" evidence="5">
    <location>
        <begin position="331"/>
        <end position="349"/>
    </location>
</feature>
<dbReference type="InterPro" id="IPR016181">
    <property type="entry name" value="Acyl_CoA_acyltransferase"/>
</dbReference>
<reference evidence="8 9" key="1">
    <citation type="submission" date="2019-06" db="EMBL/GenBank/DDBJ databases">
        <title>Draft genome sequence of the filamentous fungus Phialemoniopsis curvata isolated from diesel fuel.</title>
        <authorList>
            <person name="Varaljay V.A."/>
            <person name="Lyon W.J."/>
            <person name="Crouch A.L."/>
            <person name="Drake C.E."/>
            <person name="Hollomon J.M."/>
            <person name="Nadeau L.J."/>
            <person name="Nunn H.S."/>
            <person name="Stevenson B.S."/>
            <person name="Bojanowski C.L."/>
            <person name="Crookes-Goodson W.J."/>
        </authorList>
    </citation>
    <scope>NUCLEOTIDE SEQUENCE [LARGE SCALE GENOMIC DNA]</scope>
    <source>
        <strain evidence="8 9">D216</strain>
    </source>
</reference>
<dbReference type="GeneID" id="41977911"/>
<dbReference type="EMBL" id="SKBQ01000084">
    <property type="protein sequence ID" value="TPX07889.1"/>
    <property type="molecule type" value="Genomic_DNA"/>
</dbReference>
<keyword evidence="3" id="KW-0808">Transferase</keyword>
<keyword evidence="9" id="KW-1185">Reference proteome</keyword>
<feature type="domain" description="N-end rule aminoacyl transferase C-terminal" evidence="7">
    <location>
        <begin position="135"/>
        <end position="271"/>
    </location>
</feature>
<dbReference type="PANTHER" id="PTHR21367">
    <property type="entry name" value="ARGININE-TRNA-PROTEIN TRANSFERASE 1"/>
    <property type="match status" value="1"/>
</dbReference>
<proteinExistence type="inferred from homology"/>
<dbReference type="GO" id="GO:0004057">
    <property type="term" value="F:arginyl-tRNA--protein transferase activity"/>
    <property type="evidence" value="ECO:0007669"/>
    <property type="project" value="UniProtKB-EC"/>
</dbReference>
<evidence type="ECO:0000256" key="1">
    <source>
        <dbReference type="ARBA" id="ARBA00009991"/>
    </source>
</evidence>
<evidence type="ECO:0000313" key="9">
    <source>
        <dbReference type="Proteomes" id="UP000319257"/>
    </source>
</evidence>
<feature type="domain" description="N-end aminoacyl transferase N-terminal" evidence="6">
    <location>
        <begin position="22"/>
        <end position="63"/>
    </location>
</feature>
<comment type="caution">
    <text evidence="8">The sequence shown here is derived from an EMBL/GenBank/DDBJ whole genome shotgun (WGS) entry which is preliminary data.</text>
</comment>
<dbReference type="Proteomes" id="UP000319257">
    <property type="component" value="Unassembled WGS sequence"/>
</dbReference>
<evidence type="ECO:0000259" key="6">
    <source>
        <dbReference type="Pfam" id="PF04376"/>
    </source>
</evidence>
<dbReference type="STRING" id="1093900.A0A507ASK7"/>
<dbReference type="RefSeq" id="XP_030989600.1">
    <property type="nucleotide sequence ID" value="XM_031133085.1"/>
</dbReference>
<dbReference type="InterPro" id="IPR007471">
    <property type="entry name" value="N-end_Aminoacyl_Trfase_N"/>
</dbReference>
<dbReference type="InParanoid" id="A0A507ASK7"/>
<comment type="similarity">
    <text evidence="1">Belongs to the R-transferase family.</text>
</comment>
<dbReference type="EC" id="2.3.2.8" evidence="2"/>
<dbReference type="PANTHER" id="PTHR21367:SF1">
    <property type="entry name" value="ARGINYL-TRNA--PROTEIN TRANSFERASE 1"/>
    <property type="match status" value="1"/>
</dbReference>
<evidence type="ECO:0000256" key="4">
    <source>
        <dbReference type="ARBA" id="ARBA00023315"/>
    </source>
</evidence>
<dbReference type="InterPro" id="IPR030700">
    <property type="entry name" value="N-end_Aminoacyl_Trfase"/>
</dbReference>
<dbReference type="InterPro" id="IPR007472">
    <property type="entry name" value="N-end_Aminoacyl_Trfase_C"/>
</dbReference>
<feature type="region of interest" description="Disordered" evidence="5">
    <location>
        <begin position="304"/>
        <end position="355"/>
    </location>
</feature>
<accession>A0A507ASK7</accession>
<gene>
    <name evidence="8" type="ORF">E0L32_010464</name>
</gene>
<dbReference type="Pfam" id="PF04377">
    <property type="entry name" value="ATE_C"/>
    <property type="match status" value="1"/>
</dbReference>
<evidence type="ECO:0000259" key="7">
    <source>
        <dbReference type="Pfam" id="PF04377"/>
    </source>
</evidence>
<sequence>MADDDAIMHTPPDAAFSFVSPIDRGWRRSGTLLYRPNQKNACCPHYTLRLDSTAFISTRDQRQTVNRFNRYVLGDTYLKEAARRYPRSREETKRRDQHFDLVERIHEAESSHLKTPLEPAHDFVVTLETDDFTDEKYAVFENYQRTVHNEPPSRITPNGFRRFLCDSPIRRETTADPDGQERKLGSYHQCYRLDGKLVAIGVLDLLPHAVSAVYFLYDESFHKHAPGKLGALREIALASEHGYKWWYSGYYIHSCPKMRYKMDYSPQYVLDPEALQWDPLDAEALAIFDKKQYVSLSRERRAADDMDTSEVTKQTDAQAGVNDSSERIGSQEDEGDEDDDDDEDEDEEGSFLLGSDMPGILSLEEAEQLDIDHIPLRLDTGRGLYLTQDLTIWSSDTIRDHGSLKSRVAEMVAAMGPDVMDQICLDFRRNRSG</sequence>
<protein>
    <recommendedName>
        <fullName evidence="2">arginyltransferase</fullName>
        <ecNumber evidence="2">2.3.2.8</ecNumber>
    </recommendedName>
</protein>
<dbReference type="AlphaFoldDB" id="A0A507ASK7"/>
<evidence type="ECO:0000256" key="5">
    <source>
        <dbReference type="SAM" id="MobiDB-lite"/>
    </source>
</evidence>
<organism evidence="8 9">
    <name type="scientific">Thyridium curvatum</name>
    <dbReference type="NCBI Taxonomy" id="1093900"/>
    <lineage>
        <taxon>Eukaryota</taxon>
        <taxon>Fungi</taxon>
        <taxon>Dikarya</taxon>
        <taxon>Ascomycota</taxon>
        <taxon>Pezizomycotina</taxon>
        <taxon>Sordariomycetes</taxon>
        <taxon>Sordariomycetidae</taxon>
        <taxon>Thyridiales</taxon>
        <taxon>Thyridiaceae</taxon>
        <taxon>Thyridium</taxon>
    </lineage>
</organism>
<evidence type="ECO:0000256" key="3">
    <source>
        <dbReference type="ARBA" id="ARBA00022679"/>
    </source>
</evidence>
<dbReference type="OrthoDB" id="74183at2759"/>
<feature type="compositionally biased region" description="Polar residues" evidence="5">
    <location>
        <begin position="309"/>
        <end position="323"/>
    </location>
</feature>